<gene>
    <name evidence="2" type="ORF">NEZAVI_LOCUS9258</name>
</gene>
<evidence type="ECO:0000313" key="3">
    <source>
        <dbReference type="Proteomes" id="UP001152798"/>
    </source>
</evidence>
<sequence length="219" mass="25100">MPTKYIKVVKNKEEKKGEEREVEKNIKKVNTILCSTDNYPLAKWAKYVKSGYVKRVADNEIEGKVIELSGTANGVWIALPKTIDQVIGIPYPWLFFIIKAIPEKQLIIDVQVLDSTSIKRTFRFDTKTTLTKLRHMLALVDLSIKPGFWTCLEMDLIHLVAKNYNTRFVQLCRIQIHGSCKVRRVYTASSYITQEELPPEYKVSPATNLNDPPTKPTVT</sequence>
<feature type="domain" description="CFA20" evidence="1">
    <location>
        <begin position="27"/>
        <end position="203"/>
    </location>
</feature>
<dbReference type="EMBL" id="OV725080">
    <property type="protein sequence ID" value="CAH1399911.1"/>
    <property type="molecule type" value="Genomic_DNA"/>
</dbReference>
<dbReference type="Pfam" id="PF05018">
    <property type="entry name" value="CFA20_dom"/>
    <property type="match status" value="1"/>
</dbReference>
<dbReference type="Proteomes" id="UP001152798">
    <property type="component" value="Chromosome 4"/>
</dbReference>
<evidence type="ECO:0000259" key="1">
    <source>
        <dbReference type="Pfam" id="PF05018"/>
    </source>
</evidence>
<accession>A0A9P0MR15</accession>
<protein>
    <recommendedName>
        <fullName evidence="1">CFA20 domain-containing protein</fullName>
    </recommendedName>
</protein>
<evidence type="ECO:0000313" key="2">
    <source>
        <dbReference type="EMBL" id="CAH1399911.1"/>
    </source>
</evidence>
<organism evidence="2 3">
    <name type="scientific">Nezara viridula</name>
    <name type="common">Southern green stink bug</name>
    <name type="synonym">Cimex viridulus</name>
    <dbReference type="NCBI Taxonomy" id="85310"/>
    <lineage>
        <taxon>Eukaryota</taxon>
        <taxon>Metazoa</taxon>
        <taxon>Ecdysozoa</taxon>
        <taxon>Arthropoda</taxon>
        <taxon>Hexapoda</taxon>
        <taxon>Insecta</taxon>
        <taxon>Pterygota</taxon>
        <taxon>Neoptera</taxon>
        <taxon>Paraneoptera</taxon>
        <taxon>Hemiptera</taxon>
        <taxon>Heteroptera</taxon>
        <taxon>Panheteroptera</taxon>
        <taxon>Pentatomomorpha</taxon>
        <taxon>Pentatomoidea</taxon>
        <taxon>Pentatomidae</taxon>
        <taxon>Pentatominae</taxon>
        <taxon>Nezara</taxon>
    </lineage>
</organism>
<name>A0A9P0MR15_NEZVI</name>
<keyword evidence="3" id="KW-1185">Reference proteome</keyword>
<dbReference type="OrthoDB" id="6252103at2759"/>
<proteinExistence type="predicted"/>
<dbReference type="InterPro" id="IPR040441">
    <property type="entry name" value="CFA20/CFAP20DC"/>
</dbReference>
<dbReference type="InterPro" id="IPR007714">
    <property type="entry name" value="CFA20_dom"/>
</dbReference>
<dbReference type="AlphaFoldDB" id="A0A9P0MR15"/>
<reference evidence="2" key="1">
    <citation type="submission" date="2022-01" db="EMBL/GenBank/DDBJ databases">
        <authorList>
            <person name="King R."/>
        </authorList>
    </citation>
    <scope>NUCLEOTIDE SEQUENCE</scope>
</reference>
<dbReference type="PANTHER" id="PTHR12458">
    <property type="entry name" value="ORF PROTEIN"/>
    <property type="match status" value="1"/>
</dbReference>